<gene>
    <name evidence="3" type="ORF">TEOVI_000580600</name>
</gene>
<keyword evidence="4" id="KW-1185">Reference proteome</keyword>
<accession>A0A1G4I635</accession>
<keyword evidence="2" id="KW-0732">Signal</keyword>
<feature type="chain" id="PRO_5009235232" description="Variant surface glycoprotein (VSG)" evidence="2">
    <location>
        <begin position="26"/>
        <end position="466"/>
    </location>
</feature>
<evidence type="ECO:0000313" key="3">
    <source>
        <dbReference type="EMBL" id="SCU67377.1"/>
    </source>
</evidence>
<proteinExistence type="predicted"/>
<sequence length="466" mass="48774">MKTVLLNLAFLQLFATLTATGATEAEANAAVTDFCHERVYAEAIIAKLTDWLATAKTNVETTTADARKLQLAAARYGNTAKGPGFAALTAIATAQAADAAAELATKQPAIMLGLQVLTSKVAELATLEALTKPAIPQPTQAQSGGTTAVAFSGTVKVCQATVTPTQAAIASCNPNGKKHDQAKAIAEHIEQLTSIALRSAADVRLPTLTLRAEVQGTPDASHTIAPTPGAAACHINNGGTNNRGAADGVGLQAPTFKTGFTAGKLVFSTIQGNRKHSEGPGTEHDVNLLTADTKLVDALTGLAGKAIKPITRVAELPEDTILNDEATIDMLEAQQQIEGKELKETDKSRLAKQLFGGEKVKIKEVFFDSLTKDSVTIGSGAKEIKGTTEQLSKNHFKKAMAYYNTLNLKKTVAASKGAEPEEDTKTDAADKTEEKKGGDNKTATNTTGSNSVLIKKAPLLLAFLLF</sequence>
<organism evidence="3 4">
    <name type="scientific">Trypanosoma equiperdum</name>
    <dbReference type="NCBI Taxonomy" id="5694"/>
    <lineage>
        <taxon>Eukaryota</taxon>
        <taxon>Discoba</taxon>
        <taxon>Euglenozoa</taxon>
        <taxon>Kinetoplastea</taxon>
        <taxon>Metakinetoplastina</taxon>
        <taxon>Trypanosomatida</taxon>
        <taxon>Trypanosomatidae</taxon>
        <taxon>Trypanosoma</taxon>
    </lineage>
</organism>
<comment type="caution">
    <text evidence="3">The sequence shown here is derived from an EMBL/GenBank/DDBJ whole genome shotgun (WGS) entry which is preliminary data.</text>
</comment>
<dbReference type="EMBL" id="CZPT02000734">
    <property type="protein sequence ID" value="SCU67377.1"/>
    <property type="molecule type" value="Genomic_DNA"/>
</dbReference>
<evidence type="ECO:0000313" key="4">
    <source>
        <dbReference type="Proteomes" id="UP000195570"/>
    </source>
</evidence>
<evidence type="ECO:0008006" key="5">
    <source>
        <dbReference type="Google" id="ProtNLM"/>
    </source>
</evidence>
<feature type="signal peptide" evidence="2">
    <location>
        <begin position="1"/>
        <end position="25"/>
    </location>
</feature>
<protein>
    <recommendedName>
        <fullName evidence="5">Variant surface glycoprotein (VSG)</fullName>
    </recommendedName>
</protein>
<dbReference type="GeneID" id="92379745"/>
<name>A0A1G4I635_TRYEQ</name>
<dbReference type="AlphaFoldDB" id="A0A1G4I635"/>
<feature type="region of interest" description="Disordered" evidence="1">
    <location>
        <begin position="413"/>
        <end position="448"/>
    </location>
</feature>
<dbReference type="VEuPathDB" id="TriTrypDB:TEOVI_000580600"/>
<evidence type="ECO:0000256" key="2">
    <source>
        <dbReference type="SAM" id="SignalP"/>
    </source>
</evidence>
<feature type="compositionally biased region" description="Basic and acidic residues" evidence="1">
    <location>
        <begin position="423"/>
        <end position="439"/>
    </location>
</feature>
<dbReference type="Proteomes" id="UP000195570">
    <property type="component" value="Unassembled WGS sequence"/>
</dbReference>
<reference evidence="3" key="1">
    <citation type="submission" date="2016-09" db="EMBL/GenBank/DDBJ databases">
        <authorList>
            <person name="Hebert L."/>
            <person name="Moumen B."/>
        </authorList>
    </citation>
    <scope>NUCLEOTIDE SEQUENCE [LARGE SCALE GENOMIC DNA]</scope>
    <source>
        <strain evidence="3">OVI</strain>
    </source>
</reference>
<dbReference type="RefSeq" id="XP_067078702.1">
    <property type="nucleotide sequence ID" value="XM_067222601.1"/>
</dbReference>
<evidence type="ECO:0000256" key="1">
    <source>
        <dbReference type="SAM" id="MobiDB-lite"/>
    </source>
</evidence>